<feature type="region of interest" description="Disordered" evidence="1">
    <location>
        <begin position="19"/>
        <end position="54"/>
    </location>
</feature>
<sequence length="379" mass="42223">MSLFKSFFQKKSLDKKFARLGQGHTLTEPDKPRPSTNRASDHPPKPVCAGPSEEASKAAEAALTRIAAKKEPARVLFCHPVILGNEFTGSYSEVDSAIEQKLLGEAANNASEATTLLLIRAIERSQLPSDAEAAVEESEIDVRAKRRQNFMKILSNIISHPEKDVYRRLRVSNRFVADLLAVKYAEDFFKVCGFVRTSLPVSQNPPNVEAALPPNSETDEGSGPAAPMAEDFLILPASSTEDLTHLKSMLELLETAQPIVPLVFRDTTVLQAAGTRVRALTRDELPADFFTVSREDLRRLMDQQQKAMEESGMLLTKAMRERLKTRERRLYRFVLIRIRLPGELVLQVGSLFSPGQLLFREQELPNSVTDSVVLTSVHD</sequence>
<accession>A0A183TMQ5</accession>
<dbReference type="Pfam" id="PF09409">
    <property type="entry name" value="PUB"/>
    <property type="match status" value="1"/>
</dbReference>
<organism evidence="5">
    <name type="scientific">Schistocephalus solidus</name>
    <name type="common">Tapeworm</name>
    <dbReference type="NCBI Taxonomy" id="70667"/>
    <lineage>
        <taxon>Eukaryota</taxon>
        <taxon>Metazoa</taxon>
        <taxon>Spiralia</taxon>
        <taxon>Lophotrochozoa</taxon>
        <taxon>Platyhelminthes</taxon>
        <taxon>Cestoda</taxon>
        <taxon>Eucestoda</taxon>
        <taxon>Diphyllobothriidea</taxon>
        <taxon>Diphyllobothriidae</taxon>
        <taxon>Schistocephalus</taxon>
    </lineage>
</organism>
<reference evidence="5" key="1">
    <citation type="submission" date="2016-06" db="UniProtKB">
        <authorList>
            <consortium name="WormBaseParasite"/>
        </authorList>
    </citation>
    <scope>IDENTIFICATION</scope>
</reference>
<evidence type="ECO:0000313" key="4">
    <source>
        <dbReference type="Proteomes" id="UP000275846"/>
    </source>
</evidence>
<dbReference type="GO" id="GO:0005737">
    <property type="term" value="C:cytoplasm"/>
    <property type="evidence" value="ECO:0007669"/>
    <property type="project" value="TreeGrafter"/>
</dbReference>
<evidence type="ECO:0000313" key="5">
    <source>
        <dbReference type="WBParaSite" id="SSLN_0001842801-mRNA-1"/>
    </source>
</evidence>
<dbReference type="EMBL" id="UYSU01043043">
    <property type="protein sequence ID" value="VDM04139.1"/>
    <property type="molecule type" value="Genomic_DNA"/>
</dbReference>
<dbReference type="WBParaSite" id="SSLN_0001842801-mRNA-1">
    <property type="protein sequence ID" value="SSLN_0001842801-mRNA-1"/>
    <property type="gene ID" value="SSLN_0001842801"/>
</dbReference>
<protein>
    <submittedName>
        <fullName evidence="5">PUB domain-containing protein</fullName>
    </submittedName>
</protein>
<dbReference type="Gene3D" id="1.20.58.2190">
    <property type="match status" value="1"/>
</dbReference>
<reference evidence="3 4" key="2">
    <citation type="submission" date="2018-11" db="EMBL/GenBank/DDBJ databases">
        <authorList>
            <consortium name="Pathogen Informatics"/>
        </authorList>
    </citation>
    <scope>NUCLEOTIDE SEQUENCE [LARGE SCALE GENOMIC DNA]</scope>
    <source>
        <strain evidence="3 4">NST_G2</strain>
    </source>
</reference>
<proteinExistence type="predicted"/>
<evidence type="ECO:0000259" key="2">
    <source>
        <dbReference type="Pfam" id="PF09409"/>
    </source>
</evidence>
<evidence type="ECO:0000313" key="3">
    <source>
        <dbReference type="EMBL" id="VDM04139.1"/>
    </source>
</evidence>
<gene>
    <name evidence="3" type="ORF">SSLN_LOCUS17753</name>
</gene>
<dbReference type="Proteomes" id="UP000275846">
    <property type="component" value="Unassembled WGS sequence"/>
</dbReference>
<dbReference type="STRING" id="70667.A0A183TMQ5"/>
<dbReference type="PANTHER" id="PTHR23153:SF38">
    <property type="entry name" value="UBX DOMAIN-CONTAINING PROTEIN 6"/>
    <property type="match status" value="1"/>
</dbReference>
<dbReference type="OrthoDB" id="49605at2759"/>
<dbReference type="InterPro" id="IPR036339">
    <property type="entry name" value="PUB-like_dom_sf"/>
</dbReference>
<feature type="region of interest" description="Disordered" evidence="1">
    <location>
        <begin position="203"/>
        <end position="226"/>
    </location>
</feature>
<name>A0A183TMQ5_SCHSO</name>
<evidence type="ECO:0000256" key="1">
    <source>
        <dbReference type="SAM" id="MobiDB-lite"/>
    </source>
</evidence>
<feature type="domain" description="PUB" evidence="2">
    <location>
        <begin position="150"/>
        <end position="247"/>
    </location>
</feature>
<dbReference type="PANTHER" id="PTHR23153">
    <property type="entry name" value="UBX-RELATED"/>
    <property type="match status" value="1"/>
</dbReference>
<feature type="compositionally biased region" description="Basic and acidic residues" evidence="1">
    <location>
        <begin position="27"/>
        <end position="44"/>
    </location>
</feature>
<dbReference type="AlphaFoldDB" id="A0A183TMQ5"/>
<dbReference type="InterPro" id="IPR018997">
    <property type="entry name" value="PUB_domain"/>
</dbReference>
<dbReference type="SUPFAM" id="SSF143503">
    <property type="entry name" value="PUG domain-like"/>
    <property type="match status" value="1"/>
</dbReference>
<keyword evidence="4" id="KW-1185">Reference proteome</keyword>